<evidence type="ECO:0000256" key="1">
    <source>
        <dbReference type="SAM" id="Phobius"/>
    </source>
</evidence>
<reference evidence="2 3" key="1">
    <citation type="submission" date="2019-10" db="EMBL/GenBank/DDBJ databases">
        <title>Epibacterium sp. nov., isolated from seawater.</title>
        <authorList>
            <person name="Zhang X."/>
            <person name="Li N."/>
        </authorList>
    </citation>
    <scope>NUCLEOTIDE SEQUENCE [LARGE SCALE GENOMIC DNA]</scope>
    <source>
        <strain evidence="2 3">SM1979</strain>
    </source>
</reference>
<keyword evidence="1" id="KW-0812">Transmembrane</keyword>
<feature type="transmembrane region" description="Helical" evidence="1">
    <location>
        <begin position="36"/>
        <end position="56"/>
    </location>
</feature>
<keyword evidence="1" id="KW-1133">Transmembrane helix</keyword>
<organism evidence="2 3">
    <name type="scientific">Tritonibacter litoralis</name>
    <dbReference type="NCBI Taxonomy" id="2662264"/>
    <lineage>
        <taxon>Bacteria</taxon>
        <taxon>Pseudomonadati</taxon>
        <taxon>Pseudomonadota</taxon>
        <taxon>Alphaproteobacteria</taxon>
        <taxon>Rhodobacterales</taxon>
        <taxon>Paracoccaceae</taxon>
        <taxon>Tritonibacter</taxon>
    </lineage>
</organism>
<name>A0A843YKW4_9RHOB</name>
<feature type="transmembrane region" description="Helical" evidence="1">
    <location>
        <begin position="7"/>
        <end position="30"/>
    </location>
</feature>
<keyword evidence="3" id="KW-1185">Reference proteome</keyword>
<dbReference type="AlphaFoldDB" id="A0A843YKW4"/>
<proteinExistence type="predicted"/>
<evidence type="ECO:0000313" key="3">
    <source>
        <dbReference type="Proteomes" id="UP000444174"/>
    </source>
</evidence>
<protein>
    <submittedName>
        <fullName evidence="2">Uncharacterized protein</fullName>
    </submittedName>
</protein>
<sequence length="93" mass="9895">MGENMAFFGLASGMFFGAIASFVACFVYGLPLWMGLVTYSACGVFTTMAVTTALYMRSDSDDGSGSMSRFNEDKSDAEWLAALNGESKGQKVA</sequence>
<comment type="caution">
    <text evidence="2">The sequence shown here is derived from an EMBL/GenBank/DDBJ whole genome shotgun (WGS) entry which is preliminary data.</text>
</comment>
<keyword evidence="1" id="KW-0472">Membrane</keyword>
<evidence type="ECO:0000313" key="2">
    <source>
        <dbReference type="EMBL" id="MQQ09809.1"/>
    </source>
</evidence>
<gene>
    <name evidence="2" type="ORF">GFB49_15190</name>
</gene>
<dbReference type="Proteomes" id="UP000444174">
    <property type="component" value="Unassembled WGS sequence"/>
</dbReference>
<dbReference type="RefSeq" id="WP_153216784.1">
    <property type="nucleotide sequence ID" value="NZ_WIBF01000010.1"/>
</dbReference>
<accession>A0A843YKW4</accession>
<dbReference type="EMBL" id="WIBF01000010">
    <property type="protein sequence ID" value="MQQ09809.1"/>
    <property type="molecule type" value="Genomic_DNA"/>
</dbReference>